<reference evidence="3" key="1">
    <citation type="submission" date="2016-10" db="EMBL/GenBank/DDBJ databases">
        <title>Sequence of Gallionella enrichment culture.</title>
        <authorList>
            <person name="Poehlein A."/>
            <person name="Muehling M."/>
            <person name="Daniel R."/>
        </authorList>
    </citation>
    <scope>NUCLEOTIDE SEQUENCE</scope>
</reference>
<protein>
    <submittedName>
        <fullName evidence="3">Serine/threonine-protein kinase PknD</fullName>
        <ecNumber evidence="3">2.7.11.1</ecNumber>
    </submittedName>
</protein>
<gene>
    <name evidence="3" type="primary">pknD_2</name>
    <name evidence="3" type="ORF">GALL_312190</name>
</gene>
<feature type="domain" description="SMP-30/Gluconolactonase/LRE-like region" evidence="2">
    <location>
        <begin position="133"/>
        <end position="225"/>
    </location>
</feature>
<feature type="region of interest" description="Disordered" evidence="1">
    <location>
        <begin position="24"/>
        <end position="77"/>
    </location>
</feature>
<keyword evidence="3" id="KW-0808">Transferase</keyword>
<dbReference type="InterPro" id="IPR015943">
    <property type="entry name" value="WD40/YVTN_repeat-like_dom_sf"/>
</dbReference>
<feature type="compositionally biased region" description="Low complexity" evidence="1">
    <location>
        <begin position="48"/>
        <end position="77"/>
    </location>
</feature>
<dbReference type="InterPro" id="IPR013658">
    <property type="entry name" value="SGL"/>
</dbReference>
<dbReference type="SUPFAM" id="SSF75011">
    <property type="entry name" value="3-carboxy-cis,cis-mucoante lactonizing enzyme"/>
    <property type="match status" value="1"/>
</dbReference>
<dbReference type="EMBL" id="MLJW01000451">
    <property type="protein sequence ID" value="OIQ86923.1"/>
    <property type="molecule type" value="Genomic_DNA"/>
</dbReference>
<sequence>MLKRTQWPILMLTLALAGCGGGGGGGGGGGTPAPTAGTGSTSNVITIAPGAGPAGGTSTSTSATSGGTSSGSTTATGQPINVSGLSYPQGIAVSGSTLYVANTNGQSISAIALNQAGYPFTSIQLTYSNGTPQLTQPTGLAISSDGTTLYVANWSTPPGAGGGFIDVVSLTPGSSTATVTPLVTSGLTNPDGLAISADGNSLFVANHGTQDVVQISTQGATLGQVLNIYSTNGTYPFSVYEDSSNNLYATALDNTANSNVVLKWPPGPPSTPTTLVQAGVLAGAGGITGANGVLYVANYSAQTISKVDPTSGTVLSTVSVAGYQPNMLAHDATRIYFTDSNSGSVNAIPLP</sequence>
<dbReference type="Pfam" id="PF08450">
    <property type="entry name" value="SGL"/>
    <property type="match status" value="1"/>
</dbReference>
<evidence type="ECO:0000313" key="3">
    <source>
        <dbReference type="EMBL" id="OIQ86923.1"/>
    </source>
</evidence>
<dbReference type="Gene3D" id="2.130.10.10">
    <property type="entry name" value="YVTN repeat-like/Quinoprotein amine dehydrogenase"/>
    <property type="match status" value="1"/>
</dbReference>
<comment type="caution">
    <text evidence="3">The sequence shown here is derived from an EMBL/GenBank/DDBJ whole genome shotgun (WGS) entry which is preliminary data.</text>
</comment>
<evidence type="ECO:0000259" key="2">
    <source>
        <dbReference type="Pfam" id="PF08450"/>
    </source>
</evidence>
<name>A0A1J5RB84_9ZZZZ</name>
<accession>A0A1J5RB84</accession>
<proteinExistence type="predicted"/>
<dbReference type="AlphaFoldDB" id="A0A1J5RB84"/>
<dbReference type="Gene3D" id="2.120.10.30">
    <property type="entry name" value="TolB, C-terminal domain"/>
    <property type="match status" value="1"/>
</dbReference>
<dbReference type="EC" id="2.7.11.1" evidence="3"/>
<dbReference type="GO" id="GO:0004674">
    <property type="term" value="F:protein serine/threonine kinase activity"/>
    <property type="evidence" value="ECO:0007669"/>
    <property type="project" value="UniProtKB-EC"/>
</dbReference>
<dbReference type="PANTHER" id="PTHR47197:SF3">
    <property type="entry name" value="DIHYDRO-HEME D1 DEHYDROGENASE"/>
    <property type="match status" value="1"/>
</dbReference>
<dbReference type="InterPro" id="IPR011042">
    <property type="entry name" value="6-blade_b-propeller_TolB-like"/>
</dbReference>
<dbReference type="InterPro" id="IPR051200">
    <property type="entry name" value="Host-pathogen_enzymatic-act"/>
</dbReference>
<evidence type="ECO:0000256" key="1">
    <source>
        <dbReference type="SAM" id="MobiDB-lite"/>
    </source>
</evidence>
<organism evidence="3">
    <name type="scientific">mine drainage metagenome</name>
    <dbReference type="NCBI Taxonomy" id="410659"/>
    <lineage>
        <taxon>unclassified sequences</taxon>
        <taxon>metagenomes</taxon>
        <taxon>ecological metagenomes</taxon>
    </lineage>
</organism>
<dbReference type="PANTHER" id="PTHR47197">
    <property type="entry name" value="PROTEIN NIRF"/>
    <property type="match status" value="1"/>
</dbReference>
<keyword evidence="3" id="KW-0418">Kinase</keyword>
<dbReference type="PROSITE" id="PS51257">
    <property type="entry name" value="PROKAR_LIPOPROTEIN"/>
    <property type="match status" value="1"/>
</dbReference>